<dbReference type="HOGENOM" id="CLU_166922_0_0_3"/>
<dbReference type="KEGG" id="cyn:Cyan7425_1885"/>
<evidence type="ECO:0000313" key="1">
    <source>
        <dbReference type="EMBL" id="ACL44252.1"/>
    </source>
</evidence>
<dbReference type="AlphaFoldDB" id="B8HSE6"/>
<organism evidence="1">
    <name type="scientific">Cyanothece sp. (strain PCC 7425 / ATCC 29141)</name>
    <dbReference type="NCBI Taxonomy" id="395961"/>
    <lineage>
        <taxon>Bacteria</taxon>
        <taxon>Bacillati</taxon>
        <taxon>Cyanobacteriota</taxon>
        <taxon>Cyanophyceae</taxon>
        <taxon>Gomontiellales</taxon>
        <taxon>Cyanothecaceae</taxon>
        <taxon>Cyanothece</taxon>
    </lineage>
</organism>
<sequence>MKNQVVCSTYLAPLTSYYVRKLLRQYGQELQSVLVEGAGQVADWQTDLNAVLESLYIEEEEINCSARELETLIQQHQFLAAQGDLYSTQMENIEQQVFWLLGLKWI</sequence>
<dbReference type="EMBL" id="CP001344">
    <property type="protein sequence ID" value="ACL44252.1"/>
    <property type="molecule type" value="Genomic_DNA"/>
</dbReference>
<dbReference type="eggNOG" id="ENOG5033679">
    <property type="taxonomic scope" value="Bacteria"/>
</dbReference>
<reference evidence="1" key="1">
    <citation type="submission" date="2009-01" db="EMBL/GenBank/DDBJ databases">
        <title>Complete sequence of chromosome Cyanothece sp. PCC 7425.</title>
        <authorList>
            <consortium name="US DOE Joint Genome Institute"/>
            <person name="Lucas S."/>
            <person name="Copeland A."/>
            <person name="Lapidus A."/>
            <person name="Glavina del Rio T."/>
            <person name="Dalin E."/>
            <person name="Tice H."/>
            <person name="Bruce D."/>
            <person name="Goodwin L."/>
            <person name="Pitluck S."/>
            <person name="Sims D."/>
            <person name="Meineke L."/>
            <person name="Brettin T."/>
            <person name="Detter J.C."/>
            <person name="Han C."/>
            <person name="Larimer F."/>
            <person name="Land M."/>
            <person name="Hauser L."/>
            <person name="Kyrpides N."/>
            <person name="Ovchinnikova G."/>
            <person name="Liberton M."/>
            <person name="Stoeckel J."/>
            <person name="Banerjee A."/>
            <person name="Singh A."/>
            <person name="Page L."/>
            <person name="Sato H."/>
            <person name="Zhao L."/>
            <person name="Sherman L."/>
            <person name="Pakrasi H."/>
            <person name="Richardson P."/>
        </authorList>
    </citation>
    <scope>NUCLEOTIDE SEQUENCE</scope>
    <source>
        <strain evidence="1">PCC 7425</strain>
    </source>
</reference>
<accession>B8HSE6</accession>
<name>B8HSE6_CYAP4</name>
<gene>
    <name evidence="1" type="ordered locus">Cyan7425_1885</name>
</gene>
<protein>
    <submittedName>
        <fullName evidence="1">Uncharacterized protein</fullName>
    </submittedName>
</protein>
<proteinExistence type="predicted"/>
<dbReference type="OrthoDB" id="565247at2"/>